<gene>
    <name evidence="1" type="ORF">M9H77_07753</name>
</gene>
<dbReference type="EMBL" id="CM044702">
    <property type="protein sequence ID" value="KAI5676803.1"/>
    <property type="molecule type" value="Genomic_DNA"/>
</dbReference>
<protein>
    <submittedName>
        <fullName evidence="1">Uncharacterized protein</fullName>
    </submittedName>
</protein>
<reference evidence="2" key="1">
    <citation type="journal article" date="2023" name="Nat. Plants">
        <title>Single-cell RNA sequencing provides a high-resolution roadmap for understanding the multicellular compartmentation of specialized metabolism.</title>
        <authorList>
            <person name="Sun S."/>
            <person name="Shen X."/>
            <person name="Li Y."/>
            <person name="Li Y."/>
            <person name="Wang S."/>
            <person name="Li R."/>
            <person name="Zhang H."/>
            <person name="Shen G."/>
            <person name="Guo B."/>
            <person name="Wei J."/>
            <person name="Xu J."/>
            <person name="St-Pierre B."/>
            <person name="Chen S."/>
            <person name="Sun C."/>
        </authorList>
    </citation>
    <scope>NUCLEOTIDE SEQUENCE [LARGE SCALE GENOMIC DNA]</scope>
</reference>
<proteinExistence type="predicted"/>
<organism evidence="1 2">
    <name type="scientific">Catharanthus roseus</name>
    <name type="common">Madagascar periwinkle</name>
    <name type="synonym">Vinca rosea</name>
    <dbReference type="NCBI Taxonomy" id="4058"/>
    <lineage>
        <taxon>Eukaryota</taxon>
        <taxon>Viridiplantae</taxon>
        <taxon>Streptophyta</taxon>
        <taxon>Embryophyta</taxon>
        <taxon>Tracheophyta</taxon>
        <taxon>Spermatophyta</taxon>
        <taxon>Magnoliopsida</taxon>
        <taxon>eudicotyledons</taxon>
        <taxon>Gunneridae</taxon>
        <taxon>Pentapetalae</taxon>
        <taxon>asterids</taxon>
        <taxon>lamiids</taxon>
        <taxon>Gentianales</taxon>
        <taxon>Apocynaceae</taxon>
        <taxon>Rauvolfioideae</taxon>
        <taxon>Vinceae</taxon>
        <taxon>Catharanthinae</taxon>
        <taxon>Catharanthus</taxon>
    </lineage>
</organism>
<accession>A0ACC0BW43</accession>
<evidence type="ECO:0000313" key="1">
    <source>
        <dbReference type="EMBL" id="KAI5676803.1"/>
    </source>
</evidence>
<name>A0ACC0BW43_CATRO</name>
<evidence type="ECO:0000313" key="2">
    <source>
        <dbReference type="Proteomes" id="UP001060085"/>
    </source>
</evidence>
<sequence>MPPPSATHATTSDLFLPSSLFPPLFSSLLPSPFSPFSSLHINHCCYCTTSCRESTQSSAGYRRRCKIRAPCCNGIFDCKHCIMKQRFDFHFLFSSKVYWRRV</sequence>
<keyword evidence="2" id="KW-1185">Reference proteome</keyword>
<dbReference type="Proteomes" id="UP001060085">
    <property type="component" value="Linkage Group LG02"/>
</dbReference>
<comment type="caution">
    <text evidence="1">The sequence shown here is derived from an EMBL/GenBank/DDBJ whole genome shotgun (WGS) entry which is preliminary data.</text>
</comment>